<keyword evidence="11" id="KW-1185">Reference proteome</keyword>
<dbReference type="Proteomes" id="UP001580928">
    <property type="component" value="Unassembled WGS sequence"/>
</dbReference>
<feature type="transmembrane region" description="Helical" evidence="7">
    <location>
        <begin position="20"/>
        <end position="46"/>
    </location>
</feature>
<evidence type="ECO:0000259" key="8">
    <source>
        <dbReference type="Pfam" id="PF01694"/>
    </source>
</evidence>
<dbReference type="SUPFAM" id="SSF144091">
    <property type="entry name" value="Rhomboid-like"/>
    <property type="match status" value="1"/>
</dbReference>
<evidence type="ECO:0000256" key="4">
    <source>
        <dbReference type="ARBA" id="ARBA00022801"/>
    </source>
</evidence>
<keyword evidence="5 7" id="KW-1133">Transmembrane helix</keyword>
<dbReference type="Pfam" id="PF20216">
    <property type="entry name" value="DUF6576"/>
    <property type="match status" value="1"/>
</dbReference>
<dbReference type="PANTHER" id="PTHR43731:SF14">
    <property type="entry name" value="PRESENILIN-ASSOCIATED RHOMBOID-LIKE PROTEIN, MITOCHONDRIAL"/>
    <property type="match status" value="1"/>
</dbReference>
<feature type="domain" description="Peptidase S54 rhomboid" evidence="8">
    <location>
        <begin position="71"/>
        <end position="214"/>
    </location>
</feature>
<evidence type="ECO:0000256" key="1">
    <source>
        <dbReference type="ARBA" id="ARBA00004141"/>
    </source>
</evidence>
<dbReference type="GO" id="GO:0006508">
    <property type="term" value="P:proteolysis"/>
    <property type="evidence" value="ECO:0007669"/>
    <property type="project" value="UniProtKB-KW"/>
</dbReference>
<dbReference type="RefSeq" id="WP_375557241.1">
    <property type="nucleotide sequence ID" value="NZ_JBBVGT010000002.1"/>
</dbReference>
<dbReference type="InterPro" id="IPR046483">
    <property type="entry name" value="DUF6576"/>
</dbReference>
<name>A0ABV5CDS0_9SPHI</name>
<evidence type="ECO:0000256" key="5">
    <source>
        <dbReference type="ARBA" id="ARBA00022989"/>
    </source>
</evidence>
<dbReference type="Pfam" id="PF01694">
    <property type="entry name" value="Rhomboid"/>
    <property type="match status" value="1"/>
</dbReference>
<protein>
    <submittedName>
        <fullName evidence="10">Rhomboid family intramembrane serine protease</fullName>
        <ecNumber evidence="10">3.4.21.105</ecNumber>
    </submittedName>
</protein>
<evidence type="ECO:0000256" key="7">
    <source>
        <dbReference type="SAM" id="Phobius"/>
    </source>
</evidence>
<feature type="transmembrane region" description="Helical" evidence="7">
    <location>
        <begin position="84"/>
        <end position="104"/>
    </location>
</feature>
<keyword evidence="10" id="KW-0645">Protease</keyword>
<feature type="transmembrane region" description="Helical" evidence="7">
    <location>
        <begin position="179"/>
        <end position="195"/>
    </location>
</feature>
<organism evidence="10 11">
    <name type="scientific">Albibacterium profundi</name>
    <dbReference type="NCBI Taxonomy" id="3134906"/>
    <lineage>
        <taxon>Bacteria</taxon>
        <taxon>Pseudomonadati</taxon>
        <taxon>Bacteroidota</taxon>
        <taxon>Sphingobacteriia</taxon>
        <taxon>Sphingobacteriales</taxon>
        <taxon>Sphingobacteriaceae</taxon>
        <taxon>Albibacterium</taxon>
    </lineage>
</organism>
<feature type="transmembrane region" description="Helical" evidence="7">
    <location>
        <begin position="144"/>
        <end position="167"/>
    </location>
</feature>
<keyword evidence="3 7" id="KW-0812">Transmembrane</keyword>
<reference evidence="10 11" key="1">
    <citation type="submission" date="2024-04" db="EMBL/GenBank/DDBJ databases">
        <title>Albibacterium profundi sp. nov., isolated from sediment of the Challenger Deep of Mariana Trench.</title>
        <authorList>
            <person name="Wang Y."/>
        </authorList>
    </citation>
    <scope>NUCLEOTIDE SEQUENCE [LARGE SCALE GENOMIC DNA]</scope>
    <source>
        <strain evidence="10 11">RHL897</strain>
    </source>
</reference>
<keyword evidence="4 10" id="KW-0378">Hydrolase</keyword>
<dbReference type="EMBL" id="JBBVGT010000002">
    <property type="protein sequence ID" value="MFB5945707.1"/>
    <property type="molecule type" value="Genomic_DNA"/>
</dbReference>
<evidence type="ECO:0000259" key="9">
    <source>
        <dbReference type="Pfam" id="PF20216"/>
    </source>
</evidence>
<feature type="domain" description="DUF6576" evidence="9">
    <location>
        <begin position="251"/>
        <end position="287"/>
    </location>
</feature>
<keyword evidence="6 7" id="KW-0472">Membrane</keyword>
<dbReference type="PANTHER" id="PTHR43731">
    <property type="entry name" value="RHOMBOID PROTEASE"/>
    <property type="match status" value="1"/>
</dbReference>
<dbReference type="EC" id="3.4.21.105" evidence="10"/>
<dbReference type="Gene3D" id="1.20.1540.10">
    <property type="entry name" value="Rhomboid-like"/>
    <property type="match status" value="1"/>
</dbReference>
<sequence length="291" mass="33371">MKNSIISDLKYKVFKSGNPLYLFIAINIGVFLLLNFLLLFEFLFSYQGLISGPLREQLVMPANPMLFILKPWTLFTYMYTQQEFFHLLFNMLWLFWLGQIFLDFLNKRQFIFTYICGGLAGGLVFLFLYNFIPVFSNQAQFTFLLGSSASVSAIVVATATLLPDYAIRMLFFGNVKLKYLALVFIVLDLIGIAGANPGGSISHLGGALFGFLYIRSLQNGKDWSRVFTKRRKKPVMRVVPKEEPRRSKPVNRVPDQEYIDTILDKISQHGYDKLTKEEKEALFKASKQGQN</sequence>
<evidence type="ECO:0000313" key="10">
    <source>
        <dbReference type="EMBL" id="MFB5945707.1"/>
    </source>
</evidence>
<evidence type="ECO:0000256" key="6">
    <source>
        <dbReference type="ARBA" id="ARBA00023136"/>
    </source>
</evidence>
<comment type="caution">
    <text evidence="10">The sequence shown here is derived from an EMBL/GenBank/DDBJ whole genome shotgun (WGS) entry which is preliminary data.</text>
</comment>
<proteinExistence type="inferred from homology"/>
<dbReference type="InterPro" id="IPR022764">
    <property type="entry name" value="Peptidase_S54_rhomboid_dom"/>
</dbReference>
<dbReference type="InterPro" id="IPR035952">
    <property type="entry name" value="Rhomboid-like_sf"/>
</dbReference>
<accession>A0ABV5CDS0</accession>
<dbReference type="GO" id="GO:0008233">
    <property type="term" value="F:peptidase activity"/>
    <property type="evidence" value="ECO:0007669"/>
    <property type="project" value="UniProtKB-KW"/>
</dbReference>
<feature type="transmembrane region" description="Helical" evidence="7">
    <location>
        <begin position="111"/>
        <end position="132"/>
    </location>
</feature>
<comment type="similarity">
    <text evidence="2">Belongs to the peptidase S54 family.</text>
</comment>
<evidence type="ECO:0000313" key="11">
    <source>
        <dbReference type="Proteomes" id="UP001580928"/>
    </source>
</evidence>
<comment type="subcellular location">
    <subcellularLocation>
        <location evidence="1">Membrane</location>
        <topology evidence="1">Multi-pass membrane protein</topology>
    </subcellularLocation>
</comment>
<gene>
    <name evidence="10" type="ORF">WKR92_07665</name>
</gene>
<dbReference type="InterPro" id="IPR050925">
    <property type="entry name" value="Rhomboid_protease_S54"/>
</dbReference>
<evidence type="ECO:0000256" key="2">
    <source>
        <dbReference type="ARBA" id="ARBA00009045"/>
    </source>
</evidence>
<evidence type="ECO:0000256" key="3">
    <source>
        <dbReference type="ARBA" id="ARBA00022692"/>
    </source>
</evidence>